<accession>A0A8S2ZGW0</accession>
<gene>
    <name evidence="1" type="ORF">SMN809_LOCUS40337</name>
</gene>
<protein>
    <recommendedName>
        <fullName evidence="3">RGS domain-containing protein</fullName>
    </recommendedName>
</protein>
<evidence type="ECO:0008006" key="3">
    <source>
        <dbReference type="Google" id="ProtNLM"/>
    </source>
</evidence>
<reference evidence="1" key="1">
    <citation type="submission" date="2021-02" db="EMBL/GenBank/DDBJ databases">
        <authorList>
            <person name="Nowell W R."/>
        </authorList>
    </citation>
    <scope>NUCLEOTIDE SEQUENCE</scope>
</reference>
<dbReference type="Proteomes" id="UP000676336">
    <property type="component" value="Unassembled WGS sequence"/>
</dbReference>
<organism evidence="1 2">
    <name type="scientific">Rotaria magnacalcarata</name>
    <dbReference type="NCBI Taxonomy" id="392030"/>
    <lineage>
        <taxon>Eukaryota</taxon>
        <taxon>Metazoa</taxon>
        <taxon>Spiralia</taxon>
        <taxon>Gnathifera</taxon>
        <taxon>Rotifera</taxon>
        <taxon>Eurotatoria</taxon>
        <taxon>Bdelloidea</taxon>
        <taxon>Philodinida</taxon>
        <taxon>Philodinidae</taxon>
        <taxon>Rotaria</taxon>
    </lineage>
</organism>
<dbReference type="AlphaFoldDB" id="A0A8S2ZGW0"/>
<comment type="caution">
    <text evidence="1">The sequence shown here is derived from an EMBL/GenBank/DDBJ whole genome shotgun (WGS) entry which is preliminary data.</text>
</comment>
<proteinExistence type="predicted"/>
<dbReference type="EMBL" id="CAJOBI010110871">
    <property type="protein sequence ID" value="CAF4632390.1"/>
    <property type="molecule type" value="Genomic_DNA"/>
</dbReference>
<feature type="non-terminal residue" evidence="1">
    <location>
        <position position="81"/>
    </location>
</feature>
<evidence type="ECO:0000313" key="2">
    <source>
        <dbReference type="Proteomes" id="UP000676336"/>
    </source>
</evidence>
<evidence type="ECO:0000313" key="1">
    <source>
        <dbReference type="EMBL" id="CAF4632390.1"/>
    </source>
</evidence>
<name>A0A8S2ZGW0_9BILA</name>
<sequence>MQSFVRFLQTTKGGYDLYRFWMDCEFFKDTMLGLDQVENVVARTRLFRDLNDGKYHLPFMRHLQNKIRRAYSDSSGILTHD</sequence>